<comment type="caution">
    <text evidence="1">The sequence shown here is derived from an EMBL/GenBank/DDBJ whole genome shotgun (WGS) entry which is preliminary data.</text>
</comment>
<dbReference type="InterPro" id="IPR052924">
    <property type="entry name" value="OsmC/Ohr_hydroprdx_reductase"/>
</dbReference>
<dbReference type="InterPro" id="IPR036102">
    <property type="entry name" value="OsmC/Ohrsf"/>
</dbReference>
<organism evidence="1 2">
    <name type="scientific">Gordonia crocea</name>
    <dbReference type="NCBI Taxonomy" id="589162"/>
    <lineage>
        <taxon>Bacteria</taxon>
        <taxon>Bacillati</taxon>
        <taxon>Actinomycetota</taxon>
        <taxon>Actinomycetes</taxon>
        <taxon>Mycobacteriales</taxon>
        <taxon>Gordoniaceae</taxon>
        <taxon>Gordonia</taxon>
    </lineage>
</organism>
<evidence type="ECO:0008006" key="3">
    <source>
        <dbReference type="Google" id="ProtNLM"/>
    </source>
</evidence>
<protein>
    <recommendedName>
        <fullName evidence="3">Osmotically inducible protein OsmC</fullName>
    </recommendedName>
</protein>
<accession>A0A7I9V005</accession>
<dbReference type="RefSeq" id="WP_161928102.1">
    <property type="nucleotide sequence ID" value="NZ_BJOU01000008.1"/>
</dbReference>
<dbReference type="InterPro" id="IPR003718">
    <property type="entry name" value="OsmC/Ohr_fam"/>
</dbReference>
<evidence type="ECO:0000313" key="1">
    <source>
        <dbReference type="EMBL" id="GED98705.1"/>
    </source>
</evidence>
<proteinExistence type="predicted"/>
<gene>
    <name evidence="1" type="ORF">nbrc107697_27440</name>
</gene>
<reference evidence="2" key="1">
    <citation type="submission" date="2019-06" db="EMBL/GenBank/DDBJ databases">
        <title>Gordonia isolated from sludge of a wastewater treatment plant.</title>
        <authorList>
            <person name="Tamura T."/>
            <person name="Aoyama K."/>
            <person name="Kang Y."/>
            <person name="Saito S."/>
            <person name="Akiyama N."/>
            <person name="Yazawa K."/>
            <person name="Gonoi T."/>
            <person name="Mikami Y."/>
        </authorList>
    </citation>
    <scope>NUCLEOTIDE SEQUENCE [LARGE SCALE GENOMIC DNA]</scope>
    <source>
        <strain evidence="2">NBRC 107697</strain>
    </source>
</reference>
<name>A0A7I9V005_9ACTN</name>
<dbReference type="OrthoDB" id="9811389at2"/>
<dbReference type="AlphaFoldDB" id="A0A7I9V005"/>
<dbReference type="PANTHER" id="PTHR35368:SF1">
    <property type="entry name" value="HYDROPEROXIDE REDUCTASE"/>
    <property type="match status" value="1"/>
</dbReference>
<dbReference type="Gene3D" id="3.30.300.20">
    <property type="match status" value="1"/>
</dbReference>
<dbReference type="SUPFAM" id="SSF82784">
    <property type="entry name" value="OsmC-like"/>
    <property type="match status" value="1"/>
</dbReference>
<dbReference type="InterPro" id="IPR015946">
    <property type="entry name" value="KH_dom-like_a/b"/>
</dbReference>
<dbReference type="PANTHER" id="PTHR35368">
    <property type="entry name" value="HYDROPEROXIDE REDUCTASE"/>
    <property type="match status" value="1"/>
</dbReference>
<keyword evidence="2" id="KW-1185">Reference proteome</keyword>
<evidence type="ECO:0000313" key="2">
    <source>
        <dbReference type="Proteomes" id="UP000444980"/>
    </source>
</evidence>
<dbReference type="Pfam" id="PF02566">
    <property type="entry name" value="OsmC"/>
    <property type="match status" value="1"/>
</dbReference>
<dbReference type="EMBL" id="BJOU01000008">
    <property type="protein sequence ID" value="GED98705.1"/>
    <property type="molecule type" value="Genomic_DNA"/>
</dbReference>
<sequence>MTTATTHTIPDTGELNAIASATAAAVSANPAAAVAVFTASATPNGRVGSDIALGTHTVSVDEPPALGGDGSAANPVEYYLAALLSCQIVTYRFWAQRLGIEIGNLRASAEGDLDVNGFFGLDGQTRPGFQEVRVTVDIDGPATEEQYRELQRVVDEHCPVLDLTTSPTPVHTTLNVG</sequence>
<dbReference type="Proteomes" id="UP000444980">
    <property type="component" value="Unassembled WGS sequence"/>
</dbReference>